<keyword evidence="3" id="KW-1185">Reference proteome</keyword>
<evidence type="ECO:0000313" key="3">
    <source>
        <dbReference type="Proteomes" id="UP000799771"/>
    </source>
</evidence>
<organism evidence="2 3">
    <name type="scientific">Dothidotthia symphoricarpi CBS 119687</name>
    <dbReference type="NCBI Taxonomy" id="1392245"/>
    <lineage>
        <taxon>Eukaryota</taxon>
        <taxon>Fungi</taxon>
        <taxon>Dikarya</taxon>
        <taxon>Ascomycota</taxon>
        <taxon>Pezizomycotina</taxon>
        <taxon>Dothideomycetes</taxon>
        <taxon>Pleosporomycetidae</taxon>
        <taxon>Pleosporales</taxon>
        <taxon>Dothidotthiaceae</taxon>
        <taxon>Dothidotthia</taxon>
    </lineage>
</organism>
<evidence type="ECO:0000313" key="2">
    <source>
        <dbReference type="EMBL" id="KAF2127354.1"/>
    </source>
</evidence>
<sequence length="92" mass="9475">MSSLNLQQATSTSLQQQKKADAQSSQYGASAHAAAPLTAPTPTRASIPPAGMWTPEVGIRFGGVPTSSGNARPSNGPPQDGRWDPTQGLKFG</sequence>
<accession>A0A6A6A8F0</accession>
<protein>
    <submittedName>
        <fullName evidence="2">Uncharacterized protein</fullName>
    </submittedName>
</protein>
<feature type="compositionally biased region" description="Low complexity" evidence="1">
    <location>
        <begin position="1"/>
        <end position="45"/>
    </location>
</feature>
<dbReference type="AlphaFoldDB" id="A0A6A6A8F0"/>
<feature type="region of interest" description="Disordered" evidence="1">
    <location>
        <begin position="1"/>
        <end position="92"/>
    </location>
</feature>
<proteinExistence type="predicted"/>
<dbReference type="GeneID" id="54409001"/>
<dbReference type="OrthoDB" id="64867at2759"/>
<reference evidence="2" key="1">
    <citation type="journal article" date="2020" name="Stud. Mycol.">
        <title>101 Dothideomycetes genomes: a test case for predicting lifestyles and emergence of pathogens.</title>
        <authorList>
            <person name="Haridas S."/>
            <person name="Albert R."/>
            <person name="Binder M."/>
            <person name="Bloem J."/>
            <person name="Labutti K."/>
            <person name="Salamov A."/>
            <person name="Andreopoulos B."/>
            <person name="Baker S."/>
            <person name="Barry K."/>
            <person name="Bills G."/>
            <person name="Bluhm B."/>
            <person name="Cannon C."/>
            <person name="Castanera R."/>
            <person name="Culley D."/>
            <person name="Daum C."/>
            <person name="Ezra D."/>
            <person name="Gonzalez J."/>
            <person name="Henrissat B."/>
            <person name="Kuo A."/>
            <person name="Liang C."/>
            <person name="Lipzen A."/>
            <person name="Lutzoni F."/>
            <person name="Magnuson J."/>
            <person name="Mondo S."/>
            <person name="Nolan M."/>
            <person name="Ohm R."/>
            <person name="Pangilinan J."/>
            <person name="Park H.-J."/>
            <person name="Ramirez L."/>
            <person name="Alfaro M."/>
            <person name="Sun H."/>
            <person name="Tritt A."/>
            <person name="Yoshinaga Y."/>
            <person name="Zwiers L.-H."/>
            <person name="Turgeon B."/>
            <person name="Goodwin S."/>
            <person name="Spatafora J."/>
            <person name="Crous P."/>
            <person name="Grigoriev I."/>
        </authorList>
    </citation>
    <scope>NUCLEOTIDE SEQUENCE</scope>
    <source>
        <strain evidence="2">CBS 119687</strain>
    </source>
</reference>
<dbReference type="RefSeq" id="XP_033521743.1">
    <property type="nucleotide sequence ID" value="XM_033668569.1"/>
</dbReference>
<name>A0A6A6A8F0_9PLEO</name>
<evidence type="ECO:0000256" key="1">
    <source>
        <dbReference type="SAM" id="MobiDB-lite"/>
    </source>
</evidence>
<gene>
    <name evidence="2" type="ORF">P153DRAFT_368659</name>
</gene>
<dbReference type="EMBL" id="ML977511">
    <property type="protein sequence ID" value="KAF2127354.1"/>
    <property type="molecule type" value="Genomic_DNA"/>
</dbReference>
<dbReference type="Proteomes" id="UP000799771">
    <property type="component" value="Unassembled WGS sequence"/>
</dbReference>